<evidence type="ECO:0008006" key="4">
    <source>
        <dbReference type="Google" id="ProtNLM"/>
    </source>
</evidence>
<dbReference type="EMBL" id="HBIB01029720">
    <property type="protein sequence ID" value="CAE0257029.1"/>
    <property type="molecule type" value="Transcribed_RNA"/>
</dbReference>
<dbReference type="Gene3D" id="2.60.120.260">
    <property type="entry name" value="Galactose-binding domain-like"/>
    <property type="match status" value="1"/>
</dbReference>
<dbReference type="PANTHER" id="PTHR33906">
    <property type="entry name" value="INTRAFLAGELLAR TRANSPORT PROTEIN 25 HOMOLOG"/>
    <property type="match status" value="1"/>
</dbReference>
<accession>A0A7S3DGJ8</accession>
<proteinExistence type="predicted"/>
<dbReference type="AlphaFoldDB" id="A0A7S3DGJ8"/>
<dbReference type="GO" id="GO:0005929">
    <property type="term" value="C:cilium"/>
    <property type="evidence" value="ECO:0007669"/>
    <property type="project" value="TreeGrafter"/>
</dbReference>
<dbReference type="SUPFAM" id="SSF49785">
    <property type="entry name" value="Galactose-binding domain-like"/>
    <property type="match status" value="1"/>
</dbReference>
<dbReference type="PANTHER" id="PTHR33906:SF1">
    <property type="entry name" value="INTRAFLAGELLAR TRANSPORT PROTEIN 25 HOMOLOG"/>
    <property type="match status" value="1"/>
</dbReference>
<sequence>MTDLAEASAGGSIVMATSSDPRHPPQNIIDGHENTFWLTTGLFPQEFIIAMPQTVKLSVVKTYTVNVKKLEFECCDGAQPVNFERVFEHVSTSDQGGKIQREVHKMTARQCKFLRFTITAAFDNFAAVHMIKVEGTPA</sequence>
<evidence type="ECO:0000256" key="1">
    <source>
        <dbReference type="SAM" id="MobiDB-lite"/>
    </source>
</evidence>
<feature type="region of interest" description="Disordered" evidence="1">
    <location>
        <begin position="1"/>
        <end position="24"/>
    </location>
</feature>
<organism evidence="2">
    <name type="scientific">Palpitomonas bilix</name>
    <dbReference type="NCBI Taxonomy" id="652834"/>
    <lineage>
        <taxon>Eukaryota</taxon>
        <taxon>Eukaryota incertae sedis</taxon>
    </lineage>
</organism>
<reference evidence="2" key="1">
    <citation type="submission" date="2021-01" db="EMBL/GenBank/DDBJ databases">
        <authorList>
            <person name="Corre E."/>
            <person name="Pelletier E."/>
            <person name="Niang G."/>
            <person name="Scheremetjew M."/>
            <person name="Finn R."/>
            <person name="Kale V."/>
            <person name="Holt S."/>
            <person name="Cochrane G."/>
            <person name="Meng A."/>
            <person name="Brown T."/>
            <person name="Cohen L."/>
        </authorList>
    </citation>
    <scope>NUCLEOTIDE SEQUENCE</scope>
    <source>
        <strain evidence="2">NIES-2562</strain>
    </source>
</reference>
<dbReference type="EMBL" id="HBIB01029719">
    <property type="protein sequence ID" value="CAE0257028.1"/>
    <property type="molecule type" value="Transcribed_RNA"/>
</dbReference>
<dbReference type="InterPro" id="IPR033558">
    <property type="entry name" value="IFT25"/>
</dbReference>
<protein>
    <recommendedName>
        <fullName evidence="4">F5/8 type C domain-containing protein</fullName>
    </recommendedName>
</protein>
<name>A0A7S3DGJ8_9EUKA</name>
<dbReference type="InterPro" id="IPR008979">
    <property type="entry name" value="Galactose-bd-like_sf"/>
</dbReference>
<dbReference type="GO" id="GO:0030992">
    <property type="term" value="C:intraciliary transport particle B"/>
    <property type="evidence" value="ECO:0007669"/>
    <property type="project" value="InterPro"/>
</dbReference>
<evidence type="ECO:0000313" key="3">
    <source>
        <dbReference type="EMBL" id="CAE0257029.1"/>
    </source>
</evidence>
<gene>
    <name evidence="2" type="ORF">PBIL07802_LOCUS19286</name>
    <name evidence="3" type="ORF">PBIL07802_LOCUS19287</name>
</gene>
<evidence type="ECO:0000313" key="2">
    <source>
        <dbReference type="EMBL" id="CAE0257028.1"/>
    </source>
</evidence>
<dbReference type="GO" id="GO:0042073">
    <property type="term" value="P:intraciliary transport"/>
    <property type="evidence" value="ECO:0007669"/>
    <property type="project" value="InterPro"/>
</dbReference>